<proteinExistence type="predicted"/>
<sequence length="57" mass="6210">MSDQRLALTERRARHNTADSARPGTAPSKLNHAWRRALGVGADAVTTWLTTSTGSYQ</sequence>
<gene>
    <name evidence="2" type="ORF">ITI46_25205</name>
</gene>
<dbReference type="Proteomes" id="UP001519064">
    <property type="component" value="Unassembled WGS sequence"/>
</dbReference>
<organism evidence="2 3">
    <name type="scientific">Streptomyces oryzae</name>
    <dbReference type="NCBI Taxonomy" id="1434886"/>
    <lineage>
        <taxon>Bacteria</taxon>
        <taxon>Bacillati</taxon>
        <taxon>Actinomycetota</taxon>
        <taxon>Actinomycetes</taxon>
        <taxon>Kitasatosporales</taxon>
        <taxon>Streptomycetaceae</taxon>
        <taxon>Streptomyces</taxon>
    </lineage>
</organism>
<evidence type="ECO:0000313" key="2">
    <source>
        <dbReference type="EMBL" id="MBO8194929.1"/>
    </source>
</evidence>
<comment type="caution">
    <text evidence="2">The sequence shown here is derived from an EMBL/GenBank/DDBJ whole genome shotgun (WGS) entry which is preliminary data.</text>
</comment>
<feature type="region of interest" description="Disordered" evidence="1">
    <location>
        <begin position="1"/>
        <end position="29"/>
    </location>
</feature>
<name>A0ABS3XHT0_9ACTN</name>
<dbReference type="RefSeq" id="WP_209242065.1">
    <property type="nucleotide sequence ID" value="NZ_JADKMA010000155.1"/>
</dbReference>
<accession>A0ABS3XHT0</accession>
<evidence type="ECO:0000256" key="1">
    <source>
        <dbReference type="SAM" id="MobiDB-lite"/>
    </source>
</evidence>
<reference evidence="2 3" key="1">
    <citation type="submission" date="2020-11" db="EMBL/GenBank/DDBJ databases">
        <title>Streptomyces spirodelae sp. nov., isolated from duckweed.</title>
        <authorList>
            <person name="Saimee Y."/>
            <person name="Duangmal K."/>
        </authorList>
    </citation>
    <scope>NUCLEOTIDE SEQUENCE [LARGE SCALE GENOMIC DNA]</scope>
    <source>
        <strain evidence="2 3">S16-07</strain>
    </source>
</reference>
<protein>
    <submittedName>
        <fullName evidence="2">Uncharacterized protein</fullName>
    </submittedName>
</protein>
<dbReference type="EMBL" id="JADKMA010000155">
    <property type="protein sequence ID" value="MBO8194929.1"/>
    <property type="molecule type" value="Genomic_DNA"/>
</dbReference>
<evidence type="ECO:0000313" key="3">
    <source>
        <dbReference type="Proteomes" id="UP001519064"/>
    </source>
</evidence>
<keyword evidence="3" id="KW-1185">Reference proteome</keyword>